<feature type="coiled-coil region" evidence="3">
    <location>
        <begin position="75"/>
        <end position="109"/>
    </location>
</feature>
<evidence type="ECO:0000259" key="6">
    <source>
        <dbReference type="PROSITE" id="PS50195"/>
    </source>
</evidence>
<organism evidence="7 8">
    <name type="scientific">Dentiscutata erythropus</name>
    <dbReference type="NCBI Taxonomy" id="1348616"/>
    <lineage>
        <taxon>Eukaryota</taxon>
        <taxon>Fungi</taxon>
        <taxon>Fungi incertae sedis</taxon>
        <taxon>Mucoromycota</taxon>
        <taxon>Glomeromycotina</taxon>
        <taxon>Glomeromycetes</taxon>
        <taxon>Diversisporales</taxon>
        <taxon>Gigasporaceae</taxon>
        <taxon>Dentiscutata</taxon>
    </lineage>
</organism>
<dbReference type="PROSITE" id="PS50195">
    <property type="entry name" value="PX"/>
    <property type="match status" value="1"/>
</dbReference>
<comment type="caution">
    <text evidence="7">The sequence shown here is derived from an EMBL/GenBank/DDBJ whole genome shotgun (WGS) entry which is preliminary data.</text>
</comment>
<evidence type="ECO:0000256" key="4">
    <source>
        <dbReference type="SAM" id="MobiDB-lite"/>
    </source>
</evidence>
<dbReference type="PANTHER" id="PTHR46571">
    <property type="entry name" value="SORTING NEXIN-8"/>
    <property type="match status" value="1"/>
</dbReference>
<dbReference type="Pfam" id="PF00787">
    <property type="entry name" value="PX"/>
    <property type="match status" value="1"/>
</dbReference>
<feature type="domain" description="PX" evidence="6">
    <location>
        <begin position="372"/>
        <end position="490"/>
    </location>
</feature>
<dbReference type="Gene3D" id="3.30.1520.10">
    <property type="entry name" value="Phox-like domain"/>
    <property type="match status" value="1"/>
</dbReference>
<dbReference type="InterPro" id="IPR001683">
    <property type="entry name" value="PX_dom"/>
</dbReference>
<proteinExistence type="predicted"/>
<name>A0A9N8VCU5_9GLOM</name>
<keyword evidence="5" id="KW-0472">Membrane</keyword>
<feature type="compositionally biased region" description="Low complexity" evidence="4">
    <location>
        <begin position="182"/>
        <end position="194"/>
    </location>
</feature>
<evidence type="ECO:0000256" key="5">
    <source>
        <dbReference type="SAM" id="Phobius"/>
    </source>
</evidence>
<dbReference type="GO" id="GO:0031901">
    <property type="term" value="C:early endosome membrane"/>
    <property type="evidence" value="ECO:0007669"/>
    <property type="project" value="TreeGrafter"/>
</dbReference>
<dbReference type="InterPro" id="IPR028662">
    <property type="entry name" value="SNX8/Mvp1"/>
</dbReference>
<dbReference type="AlphaFoldDB" id="A0A9N8VCU5"/>
<dbReference type="PANTHER" id="PTHR46571:SF1">
    <property type="entry name" value="SORTING NEXIN-8"/>
    <property type="match status" value="1"/>
</dbReference>
<feature type="region of interest" description="Disordered" evidence="4">
    <location>
        <begin position="180"/>
        <end position="206"/>
    </location>
</feature>
<reference evidence="7" key="1">
    <citation type="submission" date="2021-06" db="EMBL/GenBank/DDBJ databases">
        <authorList>
            <person name="Kallberg Y."/>
            <person name="Tangrot J."/>
            <person name="Rosling A."/>
        </authorList>
    </citation>
    <scope>NUCLEOTIDE SEQUENCE</scope>
    <source>
        <strain evidence="7">MA453B</strain>
    </source>
</reference>
<dbReference type="OrthoDB" id="10254720at2759"/>
<dbReference type="GO" id="GO:0034498">
    <property type="term" value="P:early endosome to Golgi transport"/>
    <property type="evidence" value="ECO:0007669"/>
    <property type="project" value="TreeGrafter"/>
</dbReference>
<dbReference type="GO" id="GO:0006886">
    <property type="term" value="P:intracellular protein transport"/>
    <property type="evidence" value="ECO:0007669"/>
    <property type="project" value="TreeGrafter"/>
</dbReference>
<keyword evidence="5" id="KW-0812">Transmembrane</keyword>
<dbReference type="GO" id="GO:0035091">
    <property type="term" value="F:phosphatidylinositol binding"/>
    <property type="evidence" value="ECO:0007669"/>
    <property type="project" value="InterPro"/>
</dbReference>
<dbReference type="SMART" id="SM00312">
    <property type="entry name" value="PX"/>
    <property type="match status" value="1"/>
</dbReference>
<comment type="subcellular location">
    <subcellularLocation>
        <location evidence="1">Membrane</location>
        <topology evidence="1">Peripheral membrane protein</topology>
        <orientation evidence="1">Cytoplasmic side</orientation>
    </subcellularLocation>
</comment>
<dbReference type="InterPro" id="IPR036871">
    <property type="entry name" value="PX_dom_sf"/>
</dbReference>
<sequence>MDLQSQAQDLLDLSSHKQSDSLIRKRTSVKNNSNEADVDENLAYDIALASRSLHGTCMILVIVFFGSYVYYVQPVKNVKRILLEIRREIRSAMNEISEIKEQLNNQKQDNISSNWYDYIQDTMEHLHVLLKRGIELASVEIPNPEEYRKTIYYDNYDHYEYETEESLSPNDLIYCDDHVYQDDSSTSDTSTRSRPASIMSPPSPPDFVQEHCLKSNLVRRHTLDNETISAARLFIGNLGLQQAPSKASTTTFISQEQTEADTSVNTNTGHSSLKLDHDTRTSLAARQLSQLIIHESDEITDEFVDAVERQEENHSNNDHSEPSLIKELTSHSKRSNSSPSLPTFLESVPEEPIIRWGDKEYSSNSSSLALSALSSQNAPASQISLLRHKHSNLFAQQVNVSNPIRIGTGYGSYIAYTCTIKSQELRSQLIKAYPKFYKLIPSLPPKRVMGKFLPEFIEKRRKDLEYFLAYVLLHPILGPTAVVRRWFSNS</sequence>
<evidence type="ECO:0000313" key="7">
    <source>
        <dbReference type="EMBL" id="CAG8448656.1"/>
    </source>
</evidence>
<evidence type="ECO:0000256" key="3">
    <source>
        <dbReference type="SAM" id="Coils"/>
    </source>
</evidence>
<evidence type="ECO:0000256" key="2">
    <source>
        <dbReference type="ARBA" id="ARBA00014268"/>
    </source>
</evidence>
<keyword evidence="8" id="KW-1185">Reference proteome</keyword>
<accession>A0A9N8VCU5</accession>
<dbReference type="SUPFAM" id="SSF64268">
    <property type="entry name" value="PX domain"/>
    <property type="match status" value="1"/>
</dbReference>
<dbReference type="GO" id="GO:0005829">
    <property type="term" value="C:cytosol"/>
    <property type="evidence" value="ECO:0007669"/>
    <property type="project" value="GOC"/>
</dbReference>
<keyword evidence="5" id="KW-1133">Transmembrane helix</keyword>
<gene>
    <name evidence="7" type="ORF">DERYTH_LOCUS379</name>
</gene>
<feature type="transmembrane region" description="Helical" evidence="5">
    <location>
        <begin position="467"/>
        <end position="487"/>
    </location>
</feature>
<dbReference type="Proteomes" id="UP000789405">
    <property type="component" value="Unassembled WGS sequence"/>
</dbReference>
<evidence type="ECO:0000313" key="8">
    <source>
        <dbReference type="Proteomes" id="UP000789405"/>
    </source>
</evidence>
<dbReference type="EMBL" id="CAJVPY010000080">
    <property type="protein sequence ID" value="CAG8448656.1"/>
    <property type="molecule type" value="Genomic_DNA"/>
</dbReference>
<feature type="transmembrane region" description="Helical" evidence="5">
    <location>
        <begin position="52"/>
        <end position="71"/>
    </location>
</feature>
<evidence type="ECO:0000256" key="1">
    <source>
        <dbReference type="ARBA" id="ARBA00004287"/>
    </source>
</evidence>
<keyword evidence="3" id="KW-0175">Coiled coil</keyword>
<protein>
    <recommendedName>
        <fullName evidence="2">Sorting nexin MVP1</fullName>
    </recommendedName>
</protein>